<keyword evidence="4" id="KW-1185">Reference proteome</keyword>
<dbReference type="Pfam" id="PF12400">
    <property type="entry name" value="STIMATE"/>
    <property type="match status" value="1"/>
</dbReference>
<dbReference type="EMBL" id="SPLM01000004">
    <property type="protein sequence ID" value="TMW67660.1"/>
    <property type="molecule type" value="Genomic_DNA"/>
</dbReference>
<evidence type="ECO:0000313" key="3">
    <source>
        <dbReference type="EMBL" id="TMW67660.1"/>
    </source>
</evidence>
<feature type="region of interest" description="Disordered" evidence="1">
    <location>
        <begin position="232"/>
        <end position="280"/>
    </location>
</feature>
<keyword evidence="2" id="KW-0472">Membrane</keyword>
<accession>A0A8K1CQH4</accession>
<feature type="transmembrane region" description="Helical" evidence="2">
    <location>
        <begin position="20"/>
        <end position="40"/>
    </location>
</feature>
<feature type="transmembrane region" description="Helical" evidence="2">
    <location>
        <begin position="153"/>
        <end position="174"/>
    </location>
</feature>
<evidence type="ECO:0000313" key="4">
    <source>
        <dbReference type="Proteomes" id="UP000794436"/>
    </source>
</evidence>
<reference evidence="3" key="1">
    <citation type="submission" date="2019-03" db="EMBL/GenBank/DDBJ databases">
        <title>Long read genome sequence of the mycoparasitic Pythium oligandrum ATCC 38472 isolated from sugarbeet rhizosphere.</title>
        <authorList>
            <person name="Gaulin E."/>
        </authorList>
    </citation>
    <scope>NUCLEOTIDE SEQUENCE</scope>
    <source>
        <strain evidence="3">ATCC 38472_TT</strain>
    </source>
</reference>
<dbReference type="AlphaFoldDB" id="A0A8K1CQH4"/>
<feature type="transmembrane region" description="Helical" evidence="2">
    <location>
        <begin position="61"/>
        <end position="80"/>
    </location>
</feature>
<sequence>MKPWSDNEDGDLQECKLLGGTFATLLQILLGLIAMSVLIVKRQREVPRRPLAVWAFDASKQMIGAGFAHVANLLIAIMLYQRDHGGVGMDTTGVDQCAYYFVNFTMDTTIGVCLNWVFLELMSTLAARCRWTALSTPGDYGNPIQISIWAKQVVSWIIVIFLVKLVIAMMILGLEKPLGEFAIWLFTPLQPYPRTELAIVMIACPCLMNAFQFWVQDSFLKKDIRADCELASSASPGKPATSKNKETKKGDDDGNASDGSTATSVSVRSKAEGVEAADVV</sequence>
<dbReference type="PANTHER" id="PTHR31735">
    <property type="entry name" value="VACUOLAR MEMBRANE PROTEIN YPL162C"/>
    <property type="match status" value="1"/>
</dbReference>
<dbReference type="Proteomes" id="UP000794436">
    <property type="component" value="Unassembled WGS sequence"/>
</dbReference>
<dbReference type="GO" id="GO:0016020">
    <property type="term" value="C:membrane"/>
    <property type="evidence" value="ECO:0007669"/>
    <property type="project" value="TreeGrafter"/>
</dbReference>
<keyword evidence="2" id="KW-0812">Transmembrane</keyword>
<dbReference type="OrthoDB" id="431202at2759"/>
<feature type="compositionally biased region" description="Polar residues" evidence="1">
    <location>
        <begin position="257"/>
        <end position="267"/>
    </location>
</feature>
<gene>
    <name evidence="3" type="ORF">Poli38472_011280</name>
</gene>
<keyword evidence="2" id="KW-1133">Transmembrane helix</keyword>
<evidence type="ECO:0008006" key="5">
    <source>
        <dbReference type="Google" id="ProtNLM"/>
    </source>
</evidence>
<feature type="transmembrane region" description="Helical" evidence="2">
    <location>
        <begin position="194"/>
        <end position="215"/>
    </location>
</feature>
<proteinExistence type="predicted"/>
<protein>
    <recommendedName>
        <fullName evidence="5">Vacuolar membrane protein</fullName>
    </recommendedName>
</protein>
<feature type="transmembrane region" description="Helical" evidence="2">
    <location>
        <begin position="100"/>
        <end position="119"/>
    </location>
</feature>
<comment type="caution">
    <text evidence="3">The sequence shown here is derived from an EMBL/GenBank/DDBJ whole genome shotgun (WGS) entry which is preliminary data.</text>
</comment>
<dbReference type="InterPro" id="IPR022127">
    <property type="entry name" value="STIMATE/YPL162C"/>
</dbReference>
<evidence type="ECO:0000256" key="2">
    <source>
        <dbReference type="SAM" id="Phobius"/>
    </source>
</evidence>
<feature type="compositionally biased region" description="Basic and acidic residues" evidence="1">
    <location>
        <begin position="243"/>
        <end position="252"/>
    </location>
</feature>
<dbReference type="PANTHER" id="PTHR31735:SF1">
    <property type="entry name" value="VACUOLAR MEMBRANE PROTEIN YPL162C"/>
    <property type="match status" value="1"/>
</dbReference>
<evidence type="ECO:0000256" key="1">
    <source>
        <dbReference type="SAM" id="MobiDB-lite"/>
    </source>
</evidence>
<organism evidence="3 4">
    <name type="scientific">Pythium oligandrum</name>
    <name type="common">Mycoparasitic fungus</name>
    <dbReference type="NCBI Taxonomy" id="41045"/>
    <lineage>
        <taxon>Eukaryota</taxon>
        <taxon>Sar</taxon>
        <taxon>Stramenopiles</taxon>
        <taxon>Oomycota</taxon>
        <taxon>Peronosporomycetes</taxon>
        <taxon>Pythiales</taxon>
        <taxon>Pythiaceae</taxon>
        <taxon>Pythium</taxon>
    </lineage>
</organism>
<name>A0A8K1CQH4_PYTOL</name>